<evidence type="ECO:0000313" key="3">
    <source>
        <dbReference type="EMBL" id="MEF7616948.1"/>
    </source>
</evidence>
<dbReference type="AlphaFoldDB" id="A0AAW9QAD7"/>
<dbReference type="EMBL" id="JAZIBG010000051">
    <property type="protein sequence ID" value="MEF7616948.1"/>
    <property type="molecule type" value="Genomic_DNA"/>
</dbReference>
<feature type="domain" description="SNF2 N-terminal" evidence="2">
    <location>
        <begin position="195"/>
        <end position="253"/>
    </location>
</feature>
<protein>
    <submittedName>
        <fullName evidence="3">SNF2-related protein</fullName>
    </submittedName>
</protein>
<dbReference type="InterPro" id="IPR038718">
    <property type="entry name" value="SNF2-like_sf"/>
</dbReference>
<keyword evidence="4" id="KW-1185">Reference proteome</keyword>
<evidence type="ECO:0000259" key="2">
    <source>
        <dbReference type="Pfam" id="PF00176"/>
    </source>
</evidence>
<dbReference type="Gene3D" id="3.40.50.10810">
    <property type="entry name" value="Tandem AAA-ATPase domain"/>
    <property type="match status" value="1"/>
</dbReference>
<sequence>MTAIPSDALLQVLGGVYQGHHVDVEPAVPVLRAALQAPEEGYFSQRLDVQVFPLARADNGSGLLAVSFSYDVPCAQAMRSLGAKYHPKARAWQVNRPRSAVDQLLQVLWAVAGVDPDYVFVHEKPVLLEDLAEGGRSASPLIVPAASPDRSEGGAGDTEQGGGFITAELDDAQQFEIDEGALASLAVSEDLRDYQVQGVRHLAGQSGACLGDDMGLGKTRQCVVAARLIAGQGRVLVLCPASLRINWMREIQAVFPHCGGGTGGRNAA</sequence>
<organism evidence="3 4">
    <name type="scientific">Aquincola agrisoli</name>
    <dbReference type="NCBI Taxonomy" id="3119538"/>
    <lineage>
        <taxon>Bacteria</taxon>
        <taxon>Pseudomonadati</taxon>
        <taxon>Pseudomonadota</taxon>
        <taxon>Betaproteobacteria</taxon>
        <taxon>Burkholderiales</taxon>
        <taxon>Sphaerotilaceae</taxon>
        <taxon>Aquincola</taxon>
    </lineage>
</organism>
<dbReference type="SUPFAM" id="SSF52540">
    <property type="entry name" value="P-loop containing nucleoside triphosphate hydrolases"/>
    <property type="match status" value="1"/>
</dbReference>
<dbReference type="InterPro" id="IPR050496">
    <property type="entry name" value="SNF2_RAD54_helicase_repair"/>
</dbReference>
<proteinExistence type="predicted"/>
<name>A0AAW9QAD7_9BURK</name>
<gene>
    <name evidence="3" type="ORF">V4F39_23740</name>
</gene>
<feature type="compositionally biased region" description="Gly residues" evidence="1">
    <location>
        <begin position="153"/>
        <end position="162"/>
    </location>
</feature>
<dbReference type="InterPro" id="IPR027417">
    <property type="entry name" value="P-loop_NTPase"/>
</dbReference>
<comment type="caution">
    <text evidence="3">The sequence shown here is derived from an EMBL/GenBank/DDBJ whole genome shotgun (WGS) entry which is preliminary data.</text>
</comment>
<evidence type="ECO:0000256" key="1">
    <source>
        <dbReference type="SAM" id="MobiDB-lite"/>
    </source>
</evidence>
<dbReference type="GO" id="GO:0005524">
    <property type="term" value="F:ATP binding"/>
    <property type="evidence" value="ECO:0007669"/>
    <property type="project" value="InterPro"/>
</dbReference>
<dbReference type="PANTHER" id="PTHR45629">
    <property type="entry name" value="SNF2/RAD54 FAMILY MEMBER"/>
    <property type="match status" value="1"/>
</dbReference>
<accession>A0AAW9QAD7</accession>
<dbReference type="PANTHER" id="PTHR45629:SF7">
    <property type="entry name" value="DNA EXCISION REPAIR PROTEIN ERCC-6-RELATED"/>
    <property type="match status" value="1"/>
</dbReference>
<evidence type="ECO:0000313" key="4">
    <source>
        <dbReference type="Proteomes" id="UP001336250"/>
    </source>
</evidence>
<dbReference type="RefSeq" id="WP_332292577.1">
    <property type="nucleotide sequence ID" value="NZ_JAZIBG010000051.1"/>
</dbReference>
<dbReference type="Pfam" id="PF00176">
    <property type="entry name" value="SNF2-rel_dom"/>
    <property type="match status" value="1"/>
</dbReference>
<dbReference type="InterPro" id="IPR000330">
    <property type="entry name" value="SNF2_N"/>
</dbReference>
<feature type="region of interest" description="Disordered" evidence="1">
    <location>
        <begin position="139"/>
        <end position="162"/>
    </location>
</feature>
<reference evidence="3 4" key="1">
    <citation type="submission" date="2024-02" db="EMBL/GenBank/DDBJ databases">
        <title>Genome sequence of Aquincola sp. MAHUQ-54.</title>
        <authorList>
            <person name="Huq M.A."/>
        </authorList>
    </citation>
    <scope>NUCLEOTIDE SEQUENCE [LARGE SCALE GENOMIC DNA]</scope>
    <source>
        <strain evidence="3 4">MAHUQ-54</strain>
    </source>
</reference>
<dbReference type="Proteomes" id="UP001336250">
    <property type="component" value="Unassembled WGS sequence"/>
</dbReference>